<comment type="catalytic activity">
    <reaction evidence="6">
        <text>a 5'-end (N(7)-methyl 5'-triphosphoguanosine)-ribonucleoside in snRNA + S-adenosyl-L-methionine = a 5'-end (N(2),N(7)-dimethyl 5'-triphosphoguanosine)-ribonucleoside in snRNA + S-adenosyl-L-homocysteine + H(+)</text>
        <dbReference type="Rhea" id="RHEA:78471"/>
        <dbReference type="Rhea" id="RHEA-COMP:19085"/>
        <dbReference type="Rhea" id="RHEA-COMP:19087"/>
        <dbReference type="ChEBI" id="CHEBI:15378"/>
        <dbReference type="ChEBI" id="CHEBI:57856"/>
        <dbReference type="ChEBI" id="CHEBI:59789"/>
        <dbReference type="ChEBI" id="CHEBI:156461"/>
        <dbReference type="ChEBI" id="CHEBI:172880"/>
    </reaction>
    <physiologicalReaction direction="left-to-right" evidence="6">
        <dbReference type="Rhea" id="RHEA:78472"/>
    </physiologicalReaction>
</comment>
<dbReference type="InterPro" id="IPR029063">
    <property type="entry name" value="SAM-dependent_MTases_sf"/>
</dbReference>
<dbReference type="PANTHER" id="PTHR14741">
    <property type="entry name" value="S-ADENOSYLMETHIONINE-DEPENDENT METHYLTRANSFERASE RELATED"/>
    <property type="match status" value="1"/>
</dbReference>
<protein>
    <recommendedName>
        <fullName evidence="1">Trimethylguanosine synthase</fullName>
    </recommendedName>
    <alternativeName>
        <fullName evidence="7">Cap-specific guanine-N(2) methyltransferase</fullName>
    </alternativeName>
</protein>
<evidence type="ECO:0000256" key="3">
    <source>
        <dbReference type="ARBA" id="ARBA00047418"/>
    </source>
</evidence>
<dbReference type="InterPro" id="IPR019012">
    <property type="entry name" value="RNA_cap_Gua-N2-MeTrfase"/>
</dbReference>
<dbReference type="PANTHER" id="PTHR14741:SF32">
    <property type="entry name" value="TRIMETHYLGUANOSINE SYNTHASE"/>
    <property type="match status" value="1"/>
</dbReference>
<proteinExistence type="inferred from homology"/>
<keyword evidence="9" id="KW-1185">Reference proteome</keyword>
<evidence type="ECO:0000256" key="7">
    <source>
        <dbReference type="ARBA" id="ARBA00049790"/>
    </source>
</evidence>
<evidence type="ECO:0000256" key="4">
    <source>
        <dbReference type="ARBA" id="ARBA00048740"/>
    </source>
</evidence>
<dbReference type="Gene3D" id="3.40.50.150">
    <property type="entry name" value="Vaccinia Virus protein VP39"/>
    <property type="match status" value="1"/>
</dbReference>
<dbReference type="CDD" id="cd02440">
    <property type="entry name" value="AdoMet_MTases"/>
    <property type="match status" value="1"/>
</dbReference>
<comment type="catalytic activity">
    <reaction evidence="5">
        <text>a 5'-end (N(2),N(7)-dimethyl 5'-triphosphoguanosine)-ribonucleoside in snRNA + S-adenosyl-L-methionine = a 5'-end (N(2),N(2),N(7)-trimethyl 5'-triphosphoguanosine)-ribonucleoside in snRNA + S-adenosyl-L-homocysteine + H(+)</text>
        <dbReference type="Rhea" id="RHEA:78479"/>
        <dbReference type="Rhea" id="RHEA-COMP:19087"/>
        <dbReference type="Rhea" id="RHEA-COMP:19089"/>
        <dbReference type="ChEBI" id="CHEBI:15378"/>
        <dbReference type="ChEBI" id="CHEBI:57856"/>
        <dbReference type="ChEBI" id="CHEBI:59789"/>
        <dbReference type="ChEBI" id="CHEBI:167623"/>
        <dbReference type="ChEBI" id="CHEBI:172880"/>
    </reaction>
    <physiologicalReaction direction="left-to-right" evidence="5">
        <dbReference type="Rhea" id="RHEA:78480"/>
    </physiologicalReaction>
</comment>
<reference evidence="8 9" key="1">
    <citation type="submission" date="2023-09" db="EMBL/GenBank/DDBJ databases">
        <title>Pangenome analysis of Batrachochytrium dendrobatidis and related Chytrids.</title>
        <authorList>
            <person name="Yacoub M.N."/>
            <person name="Stajich J.E."/>
            <person name="James T.Y."/>
        </authorList>
    </citation>
    <scope>NUCLEOTIDE SEQUENCE [LARGE SCALE GENOMIC DNA]</scope>
    <source>
        <strain evidence="8 9">JEL0888</strain>
    </source>
</reference>
<comment type="caution">
    <text evidence="8">The sequence shown here is derived from an EMBL/GenBank/DDBJ whole genome shotgun (WGS) entry which is preliminary data.</text>
</comment>
<dbReference type="Proteomes" id="UP001527925">
    <property type="component" value="Unassembled WGS sequence"/>
</dbReference>
<gene>
    <name evidence="8" type="primary">tgs1</name>
    <name evidence="8" type="ORF">HK105_200694</name>
</gene>
<dbReference type="SUPFAM" id="SSF53335">
    <property type="entry name" value="S-adenosyl-L-methionine-dependent methyltransferases"/>
    <property type="match status" value="1"/>
</dbReference>
<evidence type="ECO:0000256" key="6">
    <source>
        <dbReference type="ARBA" id="ARBA00049075"/>
    </source>
</evidence>
<accession>A0ABR4NJR2</accession>
<comment type="catalytic activity">
    <reaction evidence="3">
        <text>a 5'-end (N(2),N(7)-dimethyl 5'-triphosphoguanosine)-ribonucleoside in snoRNA + S-adenosyl-L-methionine = a 5'-end (N(2),N(2),N(7)-trimethyl 5'-triphosphoguanosine)-ribonucleoside in snoRNA + S-adenosyl-L-homocysteine + H(+)</text>
        <dbReference type="Rhea" id="RHEA:78507"/>
        <dbReference type="Rhea" id="RHEA-COMP:19088"/>
        <dbReference type="Rhea" id="RHEA-COMP:19090"/>
        <dbReference type="ChEBI" id="CHEBI:15378"/>
        <dbReference type="ChEBI" id="CHEBI:57856"/>
        <dbReference type="ChEBI" id="CHEBI:59789"/>
        <dbReference type="ChEBI" id="CHEBI:167623"/>
        <dbReference type="ChEBI" id="CHEBI:172880"/>
    </reaction>
    <physiologicalReaction direction="left-to-right" evidence="3">
        <dbReference type="Rhea" id="RHEA:78508"/>
    </physiologicalReaction>
</comment>
<evidence type="ECO:0000256" key="2">
    <source>
        <dbReference type="ARBA" id="ARBA00025783"/>
    </source>
</evidence>
<evidence type="ECO:0000256" key="1">
    <source>
        <dbReference type="ARBA" id="ARBA00018517"/>
    </source>
</evidence>
<comment type="similarity">
    <text evidence="2">Belongs to the methyltransferase superfamily. Trimethylguanosine synthase family.</text>
</comment>
<organism evidence="8 9">
    <name type="scientific">Polyrhizophydium stewartii</name>
    <dbReference type="NCBI Taxonomy" id="2732419"/>
    <lineage>
        <taxon>Eukaryota</taxon>
        <taxon>Fungi</taxon>
        <taxon>Fungi incertae sedis</taxon>
        <taxon>Chytridiomycota</taxon>
        <taxon>Chytridiomycota incertae sedis</taxon>
        <taxon>Chytridiomycetes</taxon>
        <taxon>Rhizophydiales</taxon>
        <taxon>Rhizophydiales incertae sedis</taxon>
        <taxon>Polyrhizophydium</taxon>
    </lineage>
</organism>
<evidence type="ECO:0000256" key="5">
    <source>
        <dbReference type="ARBA" id="ARBA00048763"/>
    </source>
</evidence>
<evidence type="ECO:0000313" key="9">
    <source>
        <dbReference type="Proteomes" id="UP001527925"/>
    </source>
</evidence>
<sequence length="220" mass="24986">MTAPEPPRLIWTSDVMPKRLAKYWHQRYSLFSRFDEGILIDYEGWFSVTPERIAEHIAQRAACSVMVDAFCGVGGNAIQFALTCDRVIAIEIDKVRLECARHNARLYGVEHKIEFIHGDFLELAPTIEADGIFMSPPWGGPEYLLAEVFDIDTMPMAGTMLFKLAKTITPNIVYFLPRNVNHEQVRMLAGPGNVCEMEETLLNNRVKSYTVYYGGFVSRS</sequence>
<name>A0ABR4NJR2_9FUNG</name>
<comment type="catalytic activity">
    <reaction evidence="4">
        <text>a 5'-end (N(7)-methyl 5'-triphosphoguanosine)-ribonucleoside in snoRNA + S-adenosyl-L-methionine = a 5'-end (N(2),N(7)-dimethyl 5'-triphosphoguanosine)-ribonucleoside in snoRNA + S-adenosyl-L-homocysteine + H(+)</text>
        <dbReference type="Rhea" id="RHEA:78475"/>
        <dbReference type="Rhea" id="RHEA-COMP:19086"/>
        <dbReference type="Rhea" id="RHEA-COMP:19088"/>
        <dbReference type="ChEBI" id="CHEBI:15378"/>
        <dbReference type="ChEBI" id="CHEBI:57856"/>
        <dbReference type="ChEBI" id="CHEBI:59789"/>
        <dbReference type="ChEBI" id="CHEBI:156461"/>
        <dbReference type="ChEBI" id="CHEBI:172880"/>
    </reaction>
    <physiologicalReaction direction="left-to-right" evidence="4">
        <dbReference type="Rhea" id="RHEA:78476"/>
    </physiologicalReaction>
</comment>
<dbReference type="EMBL" id="JADGIZ020000002">
    <property type="protein sequence ID" value="KAL2919777.1"/>
    <property type="molecule type" value="Genomic_DNA"/>
</dbReference>
<dbReference type="Pfam" id="PF09445">
    <property type="entry name" value="Methyltransf_15"/>
    <property type="match status" value="1"/>
</dbReference>
<evidence type="ECO:0000313" key="8">
    <source>
        <dbReference type="EMBL" id="KAL2919777.1"/>
    </source>
</evidence>